<feature type="non-terminal residue" evidence="4">
    <location>
        <position position="208"/>
    </location>
</feature>
<dbReference type="InterPro" id="IPR031305">
    <property type="entry name" value="Casein_CS"/>
</dbReference>
<dbReference type="OrthoDB" id="10485664at2759"/>
<evidence type="ECO:0000256" key="2">
    <source>
        <dbReference type="SAM" id="MobiDB-lite"/>
    </source>
</evidence>
<feature type="region of interest" description="Disordered" evidence="2">
    <location>
        <begin position="43"/>
        <end position="71"/>
    </location>
</feature>
<reference evidence="4" key="1">
    <citation type="submission" date="2021-12" db="EMBL/GenBank/DDBJ databases">
        <authorList>
            <person name="Martin H S."/>
        </authorList>
    </citation>
    <scope>NUCLEOTIDE SEQUENCE</scope>
</reference>
<evidence type="ECO:0000313" key="4">
    <source>
        <dbReference type="EMBL" id="CAH0727778.1"/>
    </source>
</evidence>
<sequence>MYIIGALCLVAAAVALPVLPDPPTLPEYIVKVEEYKLHTNLPKSEGVDVKGKEDQKDENKEDKEQKEDKVNILEAIPSPPELPPMELIFENIKNHENVLKEIEDVPKAAEKIVSEAEDSKHKKEETKKENEVEIKVEDSNEKPVVNSRPTIVKWNLPTPPFISNIISTVPSFPTSIPNLSNIGWPFKLPSIFGRPRINYPGYVVLEQM</sequence>
<feature type="compositionally biased region" description="Basic and acidic residues" evidence="2">
    <location>
        <begin position="45"/>
        <end position="71"/>
    </location>
</feature>
<proteinExistence type="predicted"/>
<protein>
    <submittedName>
        <fullName evidence="4">Uncharacterized protein</fullName>
    </submittedName>
</protein>
<dbReference type="PROSITE" id="PS00306">
    <property type="entry name" value="CASEIN_ALPHA_BETA"/>
    <property type="match status" value="1"/>
</dbReference>
<evidence type="ECO:0000256" key="1">
    <source>
        <dbReference type="ARBA" id="ARBA00022729"/>
    </source>
</evidence>
<dbReference type="AlphaFoldDB" id="A0A8J9VR02"/>
<accession>A0A8J9VR02</accession>
<gene>
    <name evidence="4" type="ORF">BINO364_LOCUS13077</name>
</gene>
<organism evidence="4 5">
    <name type="scientific">Brenthis ino</name>
    <name type="common">lesser marbled fritillary</name>
    <dbReference type="NCBI Taxonomy" id="405034"/>
    <lineage>
        <taxon>Eukaryota</taxon>
        <taxon>Metazoa</taxon>
        <taxon>Ecdysozoa</taxon>
        <taxon>Arthropoda</taxon>
        <taxon>Hexapoda</taxon>
        <taxon>Insecta</taxon>
        <taxon>Pterygota</taxon>
        <taxon>Neoptera</taxon>
        <taxon>Endopterygota</taxon>
        <taxon>Lepidoptera</taxon>
        <taxon>Glossata</taxon>
        <taxon>Ditrysia</taxon>
        <taxon>Papilionoidea</taxon>
        <taxon>Nymphalidae</taxon>
        <taxon>Heliconiinae</taxon>
        <taxon>Argynnini</taxon>
        <taxon>Brenthis</taxon>
    </lineage>
</organism>
<feature type="chain" id="PRO_5035482106" evidence="3">
    <location>
        <begin position="16"/>
        <end position="208"/>
    </location>
</feature>
<name>A0A8J9VR02_9NEOP</name>
<keyword evidence="1 3" id="KW-0732">Signal</keyword>
<evidence type="ECO:0000256" key="3">
    <source>
        <dbReference type="SAM" id="SignalP"/>
    </source>
</evidence>
<dbReference type="EMBL" id="OV170227">
    <property type="protein sequence ID" value="CAH0727778.1"/>
    <property type="molecule type" value="Genomic_DNA"/>
</dbReference>
<evidence type="ECO:0000313" key="5">
    <source>
        <dbReference type="Proteomes" id="UP000838878"/>
    </source>
</evidence>
<keyword evidence="5" id="KW-1185">Reference proteome</keyword>
<feature type="signal peptide" evidence="3">
    <location>
        <begin position="1"/>
        <end position="15"/>
    </location>
</feature>
<dbReference type="Proteomes" id="UP000838878">
    <property type="component" value="Chromosome 7"/>
</dbReference>